<keyword evidence="2" id="KW-0732">Signal</keyword>
<dbReference type="Proteomes" id="UP000266292">
    <property type="component" value="Chromosome"/>
</dbReference>
<feature type="signal peptide" evidence="2">
    <location>
        <begin position="1"/>
        <end position="18"/>
    </location>
</feature>
<dbReference type="KEGG" id="pact:CA264_14875"/>
<protein>
    <submittedName>
        <fullName evidence="3">Uncharacterized protein</fullName>
    </submittedName>
</protein>
<sequence>MKQLLPFILFLTVLTTQAQTKLSDKPDDFVGDVKAMLLAGKVENAEALSADLEEVWGSGKLSSGQKKEVIDIAQLMYRKRMRSNPHFANFFTMLTAGARKQNLSANQLNNLLEVTSKAVKQENTKSLEQFLSTASLYLSENRLFRNSYYSLNASGGSFSFAYEGASKETGEKAEEADGWGSVSWDDEVNEQGELVEDDGWGTVTSAPKKEDKQKTAQKRKESLKRQFVPEMPKVSGPVLKLEGVALTFVTPWDSTSIQNTAGQLMLVNNMFVGEGGSFKWEAKGEPATADLGKYNFNTSFAGFKAPDVKVSYPAVLAAPVDGMLEWISSKRKSGNYPYPRFVSFTSDARLNSLGPNIAYTGGFSLTGNVVGSRPLDGSLSQLVVTHQGARKFRTMARNYTFEDSLVLANRASVAIYQGQDSITHPAMQLRYARTNQNLTLTKDKGPYARTPFFDTYHRLEITAERVHWNLNQPEIEFSILNTKTLIPVQLESTEYYSNNRYQQLVGIAPFHPLQILVGYGAKAKTSTFYAADVAKATRLNETAVREAAAAMSQQSFLDYDPASGYIQLKPKAWHYVGASRDLKDYDHLVIKSVVPSGRNATLNLEDNKLTVRGVNRIAFNNDTASVYVLPRREQIHILKNRDIEFDGQVFASSLAFKGREFRFSYDEFAIDLAKLDTIALVSKKRRSRSNEVSDQVLTGNSGKLSGKLYINKPSNKSGEKHYAEYPKFDAVAGAQVAFSRPDVAGGAYDSTVYFDMPPFKLDSLSSGKGVVSFDGTFNSGGIFPPIKAKMQMMPDETLGFYYQPPAKGLPAYGGKGMVYDTIMMSSAGIQSKGRLTYLAATLQAPAYTFYKNGATVKGGKEVVIAESSLNGTAFPVASLKDFDMNWQPQADTMYLQTQKEPMSVYKEGYTFKGVAKLSPGGLYGSGVLDNPNANVTSPKLRFKQRGFSGNNAQMLVKSDVAGRPAVKAQDVAFTYDMTKGFVDFESEQKGVASLEFPKAQYKTSMSSARWDMNQQKVSLQADENGGKNWFFSQHPEQDGLKFMAASGEYNLKDNTLRAGGVPYIAVADVYVLPDSGKVAVAADATIRTLRNAKVMADSAQQFHKLYKGNIDVLSRMAFKGDALHDYYNAAGDSFKLQFSNFIYGNPKEKKKPVFTYATASMEEGKPFYIFPRILYRGKVTMNAPNEHLDFDGDLKLNFTGNPADSDWFSYKKDTLDPKNVRIPISKSKAADGTALHTGLHVSAGSGKLYNTFVSKKQAEEDLDLFVVDGLLSYNKEKSEFKLGREERAYGGAYEGNVLLYNEATNTIHFEGKLNLLKPKKSFNVEASGSGDANVDSSRYNLNTMLVFDLDVPKQTLEAMAGNLRGNAVGAVEAVDNTGDAMVYKLAEFVGDREARKYKEQSMVEYVPLPKLSKKLERSLVLSDVDLRWSNKQNAWYSVGGISLASSMKEDINARMNGYLEMKQDMYGDPVVNLYLQADPFTWYYFSYFENGLTMASSDDKFNKAVRSKSKGGRGSTSSYGIYEGMPIEKNEFLNYFQTTYLGGKEGFKAASEQVVNEPTGNFDFISDDDAAKGDKKKKKKKNKKDPFEAEPETEGNNQEL</sequence>
<feature type="compositionally biased region" description="Basic and acidic residues" evidence="1">
    <location>
        <begin position="207"/>
        <end position="224"/>
    </location>
</feature>
<evidence type="ECO:0000313" key="3">
    <source>
        <dbReference type="EMBL" id="ARS36596.1"/>
    </source>
</evidence>
<dbReference type="OrthoDB" id="1465441at2"/>
<dbReference type="RefSeq" id="WP_025608188.1">
    <property type="nucleotide sequence ID" value="NZ_CP021235.1"/>
</dbReference>
<dbReference type="EMBL" id="CP021235">
    <property type="protein sequence ID" value="ARS36596.1"/>
    <property type="molecule type" value="Genomic_DNA"/>
</dbReference>
<feature type="chain" id="PRO_5011002727" evidence="2">
    <location>
        <begin position="19"/>
        <end position="1600"/>
    </location>
</feature>
<name>A0A1X9YUL2_9BACT</name>
<feature type="region of interest" description="Disordered" evidence="1">
    <location>
        <begin position="193"/>
        <end position="224"/>
    </location>
</feature>
<reference evidence="4" key="1">
    <citation type="submission" date="2017-05" db="EMBL/GenBank/DDBJ databases">
        <authorList>
            <person name="Ray J."/>
            <person name="Price M."/>
            <person name="Deutschbauer A."/>
        </authorList>
    </citation>
    <scope>NUCLEOTIDE SEQUENCE [LARGE SCALE GENOMIC DNA]</scope>
    <source>
        <strain evidence="4">DSM 19842</strain>
    </source>
</reference>
<evidence type="ECO:0000256" key="2">
    <source>
        <dbReference type="SAM" id="SignalP"/>
    </source>
</evidence>
<proteinExistence type="predicted"/>
<evidence type="ECO:0000313" key="4">
    <source>
        <dbReference type="Proteomes" id="UP000266292"/>
    </source>
</evidence>
<gene>
    <name evidence="3" type="ORF">CA264_14875</name>
</gene>
<accession>A0A1X9YUL2</accession>
<dbReference type="STRING" id="709015.GCA_000472485_03005"/>
<feature type="compositionally biased region" description="Basic residues" evidence="1">
    <location>
        <begin position="1574"/>
        <end position="1583"/>
    </location>
</feature>
<feature type="region of interest" description="Disordered" evidence="1">
    <location>
        <begin position="1558"/>
        <end position="1600"/>
    </location>
</feature>
<organism evidence="3 4">
    <name type="scientific">Pontibacter actiniarum</name>
    <dbReference type="NCBI Taxonomy" id="323450"/>
    <lineage>
        <taxon>Bacteria</taxon>
        <taxon>Pseudomonadati</taxon>
        <taxon>Bacteroidota</taxon>
        <taxon>Cytophagia</taxon>
        <taxon>Cytophagales</taxon>
        <taxon>Hymenobacteraceae</taxon>
        <taxon>Pontibacter</taxon>
    </lineage>
</organism>
<keyword evidence="4" id="KW-1185">Reference proteome</keyword>
<evidence type="ECO:0000256" key="1">
    <source>
        <dbReference type="SAM" id="MobiDB-lite"/>
    </source>
</evidence>